<dbReference type="Proteomes" id="UP000440732">
    <property type="component" value="Unassembled WGS sequence"/>
</dbReference>
<sequence>MDALTSAGVSNAGAAALAGLFEVVETVGSLVVVVCFVSGARISGVSSSLTVDLSRWREDALALGLDAFEMLHLLGGAIVVADSKAGVNNLSFVVVSKCSVAVVVDEDAPVVAESLELLLPVPATVSGAVEGVRVVGVSSFGVGLDEQPSAVKEETLALFRDRIEVVGDVVVDTLAGLVTGERKAGVSRSLDEKQCWLKTTRQSPVMVLLVLAGLSVRFRTGLNSLNSFGVMSLRSSGLTTSLVVDVEHTHLAINKCNHNTVAGLSA</sequence>
<name>A0A6A3FKA1_9STRA</name>
<gene>
    <name evidence="6" type="ORF">PF001_g5452</name>
    <name evidence="5" type="ORF">PF002_g8786</name>
    <name evidence="4" type="ORF">PF005_g19400</name>
    <name evidence="3" type="ORF">PF006_g6400</name>
    <name evidence="2" type="ORF">PF007_g19729</name>
    <name evidence="1" type="ORF">PF009_g8021</name>
</gene>
<dbReference type="Proteomes" id="UP000440367">
    <property type="component" value="Unassembled WGS sequence"/>
</dbReference>
<comment type="caution">
    <text evidence="1">The sequence shown here is derived from an EMBL/GenBank/DDBJ whole genome shotgun (WGS) entry which is preliminary data.</text>
</comment>
<dbReference type="EMBL" id="QXGB01001483">
    <property type="protein sequence ID" value="KAE9190067.1"/>
    <property type="molecule type" value="Genomic_DNA"/>
</dbReference>
<dbReference type="EMBL" id="QXGD01000350">
    <property type="protein sequence ID" value="KAE9242333.1"/>
    <property type="molecule type" value="Genomic_DNA"/>
</dbReference>
<dbReference type="Proteomes" id="UP000441208">
    <property type="component" value="Unassembled WGS sequence"/>
</dbReference>
<evidence type="ECO:0000313" key="8">
    <source>
        <dbReference type="Proteomes" id="UP000433483"/>
    </source>
</evidence>
<evidence type="ECO:0000313" key="11">
    <source>
        <dbReference type="Proteomes" id="UP000440732"/>
    </source>
</evidence>
<evidence type="ECO:0000313" key="5">
    <source>
        <dbReference type="EMBL" id="KAE9242333.1"/>
    </source>
</evidence>
<dbReference type="EMBL" id="QXGA01000258">
    <property type="protein sequence ID" value="KAE9149063.1"/>
    <property type="molecule type" value="Genomic_DNA"/>
</dbReference>
<protein>
    <submittedName>
        <fullName evidence="1">Uncharacterized protein</fullName>
    </submittedName>
</protein>
<reference evidence="7 8" key="1">
    <citation type="submission" date="2018-08" db="EMBL/GenBank/DDBJ databases">
        <title>Genomic investigation of the strawberry pathogen Phytophthora fragariae indicates pathogenicity is determined by transcriptional variation in three key races.</title>
        <authorList>
            <person name="Adams T.M."/>
            <person name="Armitage A.D."/>
            <person name="Sobczyk M.K."/>
            <person name="Bates H.J."/>
            <person name="Dunwell J.M."/>
            <person name="Nellist C.F."/>
            <person name="Harrison R.J."/>
        </authorList>
    </citation>
    <scope>NUCLEOTIDE SEQUENCE [LARGE SCALE GENOMIC DNA]</scope>
    <source>
        <strain evidence="6 9">A4</strain>
        <strain evidence="5 10">BC-1</strain>
        <strain evidence="4 8">NOV-27</strain>
        <strain evidence="3 11">NOV-5</strain>
        <strain evidence="2 12">NOV-71</strain>
        <strain evidence="1 7">NOV-9</strain>
    </source>
</reference>
<proteinExistence type="predicted"/>
<evidence type="ECO:0000313" key="12">
    <source>
        <dbReference type="Proteomes" id="UP000441208"/>
    </source>
</evidence>
<dbReference type="EMBL" id="QXGF01000317">
    <property type="protein sequence ID" value="KAE8942228.1"/>
    <property type="molecule type" value="Genomic_DNA"/>
</dbReference>
<dbReference type="Proteomes" id="UP000437068">
    <property type="component" value="Unassembled WGS sequence"/>
</dbReference>
<evidence type="ECO:0000313" key="6">
    <source>
        <dbReference type="EMBL" id="KAE9320377.1"/>
    </source>
</evidence>
<evidence type="ECO:0000313" key="7">
    <source>
        <dbReference type="Proteomes" id="UP000429523"/>
    </source>
</evidence>
<dbReference type="AlphaFoldDB" id="A0A6A3FKA1"/>
<evidence type="ECO:0000313" key="9">
    <source>
        <dbReference type="Proteomes" id="UP000437068"/>
    </source>
</evidence>
<evidence type="ECO:0000313" key="10">
    <source>
        <dbReference type="Proteomes" id="UP000440367"/>
    </source>
</evidence>
<dbReference type="Proteomes" id="UP000429523">
    <property type="component" value="Unassembled WGS sequence"/>
</dbReference>
<dbReference type="EMBL" id="QXFZ01001522">
    <property type="protein sequence ID" value="KAE9089073.1"/>
    <property type="molecule type" value="Genomic_DNA"/>
</dbReference>
<dbReference type="Proteomes" id="UP000433483">
    <property type="component" value="Unassembled WGS sequence"/>
</dbReference>
<accession>A0A6A3FKA1</accession>
<evidence type="ECO:0000313" key="1">
    <source>
        <dbReference type="EMBL" id="KAE8942228.1"/>
    </source>
</evidence>
<evidence type="ECO:0000313" key="3">
    <source>
        <dbReference type="EMBL" id="KAE9149063.1"/>
    </source>
</evidence>
<evidence type="ECO:0000313" key="2">
    <source>
        <dbReference type="EMBL" id="KAE9089073.1"/>
    </source>
</evidence>
<evidence type="ECO:0000313" key="4">
    <source>
        <dbReference type="EMBL" id="KAE9190067.1"/>
    </source>
</evidence>
<organism evidence="1 7">
    <name type="scientific">Phytophthora fragariae</name>
    <dbReference type="NCBI Taxonomy" id="53985"/>
    <lineage>
        <taxon>Eukaryota</taxon>
        <taxon>Sar</taxon>
        <taxon>Stramenopiles</taxon>
        <taxon>Oomycota</taxon>
        <taxon>Peronosporomycetes</taxon>
        <taxon>Peronosporales</taxon>
        <taxon>Peronosporaceae</taxon>
        <taxon>Phytophthora</taxon>
    </lineage>
</organism>
<dbReference type="EMBL" id="QXGE01000202">
    <property type="protein sequence ID" value="KAE9320377.1"/>
    <property type="molecule type" value="Genomic_DNA"/>
</dbReference>
<keyword evidence="8" id="KW-1185">Reference proteome</keyword>